<evidence type="ECO:0000313" key="2">
    <source>
        <dbReference type="Proteomes" id="UP000790377"/>
    </source>
</evidence>
<protein>
    <submittedName>
        <fullName evidence="1">Uncharacterized protein</fullName>
    </submittedName>
</protein>
<dbReference type="Proteomes" id="UP000790377">
    <property type="component" value="Unassembled WGS sequence"/>
</dbReference>
<gene>
    <name evidence="1" type="ORF">BJ138DRAFT_4065</name>
</gene>
<dbReference type="EMBL" id="MU267589">
    <property type="protein sequence ID" value="KAH7916701.1"/>
    <property type="molecule type" value="Genomic_DNA"/>
</dbReference>
<accession>A0ACB8ASY4</accession>
<name>A0ACB8ASY4_9AGAM</name>
<proteinExistence type="predicted"/>
<organism evidence="1 2">
    <name type="scientific">Hygrophoropsis aurantiaca</name>
    <dbReference type="NCBI Taxonomy" id="72124"/>
    <lineage>
        <taxon>Eukaryota</taxon>
        <taxon>Fungi</taxon>
        <taxon>Dikarya</taxon>
        <taxon>Basidiomycota</taxon>
        <taxon>Agaricomycotina</taxon>
        <taxon>Agaricomycetes</taxon>
        <taxon>Agaricomycetidae</taxon>
        <taxon>Boletales</taxon>
        <taxon>Coniophorineae</taxon>
        <taxon>Hygrophoropsidaceae</taxon>
        <taxon>Hygrophoropsis</taxon>
    </lineage>
</organism>
<keyword evidence="2" id="KW-1185">Reference proteome</keyword>
<reference evidence="1" key="1">
    <citation type="journal article" date="2021" name="New Phytol.">
        <title>Evolutionary innovations through gain and loss of genes in the ectomycorrhizal Boletales.</title>
        <authorList>
            <person name="Wu G."/>
            <person name="Miyauchi S."/>
            <person name="Morin E."/>
            <person name="Kuo A."/>
            <person name="Drula E."/>
            <person name="Varga T."/>
            <person name="Kohler A."/>
            <person name="Feng B."/>
            <person name="Cao Y."/>
            <person name="Lipzen A."/>
            <person name="Daum C."/>
            <person name="Hundley H."/>
            <person name="Pangilinan J."/>
            <person name="Johnson J."/>
            <person name="Barry K."/>
            <person name="LaButti K."/>
            <person name="Ng V."/>
            <person name="Ahrendt S."/>
            <person name="Min B."/>
            <person name="Choi I.G."/>
            <person name="Park H."/>
            <person name="Plett J.M."/>
            <person name="Magnuson J."/>
            <person name="Spatafora J.W."/>
            <person name="Nagy L.G."/>
            <person name="Henrissat B."/>
            <person name="Grigoriev I.V."/>
            <person name="Yang Z.L."/>
            <person name="Xu J."/>
            <person name="Martin F.M."/>
        </authorList>
    </citation>
    <scope>NUCLEOTIDE SEQUENCE</scope>
    <source>
        <strain evidence="1">ATCC 28755</strain>
    </source>
</reference>
<comment type="caution">
    <text evidence="1">The sequence shown here is derived from an EMBL/GenBank/DDBJ whole genome shotgun (WGS) entry which is preliminary data.</text>
</comment>
<evidence type="ECO:0000313" key="1">
    <source>
        <dbReference type="EMBL" id="KAH7916701.1"/>
    </source>
</evidence>
<sequence>MTVTSPFQLPFMYPPEDHISPLPSFAMRRKSRLQGPRPTSWMYDRSQSSDDIAIGWSVVGPRTHLSRESTISSQRSTGTSYSCASSDTSSSSLDYSPYTISDFELHEAVRLHRSQRRKPRGPRAMDSSCSSSAVQRPPRPTLSINTSSPPEPPAISLPLAEFPPIAPDCRSPSFNYLPPPIHFSPSEDLIDWDAIYEALGC</sequence>